<dbReference type="InterPro" id="IPR001296">
    <property type="entry name" value="Glyco_trans_1"/>
</dbReference>
<dbReference type="AlphaFoldDB" id="A0A5M6D8G4"/>
<reference evidence="3 4" key="1">
    <citation type="submission" date="2019-08" db="EMBL/GenBank/DDBJ databases">
        <authorList>
            <person name="Dhanesh K."/>
            <person name="Kumar G."/>
            <person name="Sasikala C."/>
            <person name="Venkata Ramana C."/>
        </authorList>
    </citation>
    <scope>NUCLEOTIDE SEQUENCE [LARGE SCALE GENOMIC DNA]</scope>
    <source>
        <strain evidence="3 4">JC645</strain>
    </source>
</reference>
<evidence type="ECO:0000313" key="4">
    <source>
        <dbReference type="Proteomes" id="UP000324479"/>
    </source>
</evidence>
<evidence type="ECO:0000259" key="2">
    <source>
        <dbReference type="Pfam" id="PF00534"/>
    </source>
</evidence>
<sequence>MSIGMKVLINALSVTNQSGRHVLMGHLNQLRELTQGLHQFVILHHRGNRDIVVKADEYEWLECPESTANWSGRAFWEFRNLNRIVDETESDFLFTPAGVSVPGIRAPQVVFCQNPWCLVPELHQNLKDRAKAALQRKEYRRTVRDATLMVFNSRYMREAYRKNAGNRESDSMVVYQAISDSTWRAAERMGKRAMERNHILSVSAMAPHKGADILVQALRCVRDRGVDAKLTFAGGWPDAEYRRRVESLVDQLGLREAVTFCGWISDEELHELYSRCHVFCLLSRCESFGIPAVEAQSFGTPTVGTDACAIPEIGGDGGLYGPVDDPQSAADHLVNVMTDDALWQQLSRRAAANSQKYRWDMCSRPLLKMFDVIERQRTDLLAGCAT</sequence>
<keyword evidence="4" id="KW-1185">Reference proteome</keyword>
<dbReference type="PANTHER" id="PTHR46401">
    <property type="entry name" value="GLYCOSYLTRANSFERASE WBBK-RELATED"/>
    <property type="match status" value="1"/>
</dbReference>
<organism evidence="3 4">
    <name type="scientific">Roseiconus nitratireducens</name>
    <dbReference type="NCBI Taxonomy" id="2605748"/>
    <lineage>
        <taxon>Bacteria</taxon>
        <taxon>Pseudomonadati</taxon>
        <taxon>Planctomycetota</taxon>
        <taxon>Planctomycetia</taxon>
        <taxon>Pirellulales</taxon>
        <taxon>Pirellulaceae</taxon>
        <taxon>Roseiconus</taxon>
    </lineage>
</organism>
<dbReference type="EMBL" id="VWOX01000005">
    <property type="protein sequence ID" value="KAA5543821.1"/>
    <property type="molecule type" value="Genomic_DNA"/>
</dbReference>
<dbReference type="CDD" id="cd03809">
    <property type="entry name" value="GT4_MtfB-like"/>
    <property type="match status" value="1"/>
</dbReference>
<dbReference type="Gene3D" id="3.40.50.2000">
    <property type="entry name" value="Glycogen Phosphorylase B"/>
    <property type="match status" value="2"/>
</dbReference>
<dbReference type="PANTHER" id="PTHR46401:SF2">
    <property type="entry name" value="GLYCOSYLTRANSFERASE WBBK-RELATED"/>
    <property type="match status" value="1"/>
</dbReference>
<dbReference type="SUPFAM" id="SSF53756">
    <property type="entry name" value="UDP-Glycosyltransferase/glycogen phosphorylase"/>
    <property type="match status" value="1"/>
</dbReference>
<name>A0A5M6D8G4_9BACT</name>
<feature type="domain" description="Glycosyl transferase family 1" evidence="2">
    <location>
        <begin position="193"/>
        <end position="350"/>
    </location>
</feature>
<proteinExistence type="predicted"/>
<keyword evidence="1 3" id="KW-0808">Transferase</keyword>
<comment type="caution">
    <text evidence="3">The sequence shown here is derived from an EMBL/GenBank/DDBJ whole genome shotgun (WGS) entry which is preliminary data.</text>
</comment>
<gene>
    <name evidence="3" type="ORF">FYK55_11670</name>
</gene>
<dbReference type="Proteomes" id="UP000324479">
    <property type="component" value="Unassembled WGS sequence"/>
</dbReference>
<dbReference type="Pfam" id="PF00534">
    <property type="entry name" value="Glycos_transf_1"/>
    <property type="match status" value="1"/>
</dbReference>
<evidence type="ECO:0000256" key="1">
    <source>
        <dbReference type="ARBA" id="ARBA00022679"/>
    </source>
</evidence>
<evidence type="ECO:0000313" key="3">
    <source>
        <dbReference type="EMBL" id="KAA5543821.1"/>
    </source>
</evidence>
<protein>
    <submittedName>
        <fullName evidence="3">Glycosyltransferase family 4 protein</fullName>
    </submittedName>
</protein>
<dbReference type="GO" id="GO:0016757">
    <property type="term" value="F:glycosyltransferase activity"/>
    <property type="evidence" value="ECO:0007669"/>
    <property type="project" value="InterPro"/>
</dbReference>
<accession>A0A5M6D8G4</accession>